<proteinExistence type="inferred from homology"/>
<evidence type="ECO:0000256" key="3">
    <source>
        <dbReference type="ARBA" id="ARBA00038374"/>
    </source>
</evidence>
<gene>
    <name evidence="4" type="ORF">SAMN02745704_02777</name>
</gene>
<organism evidence="4 5">
    <name type="scientific">Paucidesulfovibrio gracilis DSM 16080</name>
    <dbReference type="NCBI Taxonomy" id="1121449"/>
    <lineage>
        <taxon>Bacteria</taxon>
        <taxon>Pseudomonadati</taxon>
        <taxon>Thermodesulfobacteriota</taxon>
        <taxon>Desulfovibrionia</taxon>
        <taxon>Desulfovibrionales</taxon>
        <taxon>Desulfovibrionaceae</taxon>
        <taxon>Paucidesulfovibrio</taxon>
    </lineage>
</organism>
<sequence length="433" mass="48978">MDLNTAREPELLVPAGNMEKLETAVLYGADAVYLGGNALNLRTGAGFDDSNLEKAFTYARNHGVKAYYLLNAYPREPQLRHVETQLDMLQKLHALGRGPDGVIAADPGVIRRLRKRLPELPLHVSTQANTMNSEAALFWRDQGARRVNLAREMRSEELKELLAVCRRLDPPLEVEIFIHGAQCMALSGRCYMSAYLNDRPGNSGQCSHPCRYDYRVTGLRVEEETRKGRPMWELEERDDGVGEQFTQFFAAEDLCLLHYLDWMRRMGVCALKIEGRNKSSAYLAQVTDAYASALRHLREGQSRFHPETYLAELVNTASRPLSRGFFDESEHAALAQPPAAEYARPVLARIEADLGNGRWRVEVKHRWDVLGFAVEMLVPGLERPGLAVEEFGLENEQGEALSVVHPGQKALLHCDRPELRKGMFFRKAWTFDL</sequence>
<evidence type="ECO:0000256" key="1">
    <source>
        <dbReference type="ARBA" id="ARBA00022670"/>
    </source>
</evidence>
<name>A0A1T4Y513_9BACT</name>
<keyword evidence="2" id="KW-0378">Hydrolase</keyword>
<dbReference type="Proteomes" id="UP000190027">
    <property type="component" value="Unassembled WGS sequence"/>
</dbReference>
<keyword evidence="5" id="KW-1185">Reference proteome</keyword>
<keyword evidence="1 4" id="KW-0645">Protease</keyword>
<dbReference type="PANTHER" id="PTHR30217">
    <property type="entry name" value="PEPTIDASE U32 FAMILY"/>
    <property type="match status" value="1"/>
</dbReference>
<comment type="similarity">
    <text evidence="3">Belongs to the peptidase U32 family.</text>
</comment>
<reference evidence="4 5" key="1">
    <citation type="submission" date="2017-02" db="EMBL/GenBank/DDBJ databases">
        <authorList>
            <person name="Peterson S.W."/>
        </authorList>
    </citation>
    <scope>NUCLEOTIDE SEQUENCE [LARGE SCALE GENOMIC DNA]</scope>
    <source>
        <strain evidence="4 5">DSM 16080</strain>
    </source>
</reference>
<dbReference type="PANTHER" id="PTHR30217:SF6">
    <property type="entry name" value="TRNA HYDROXYLATION PROTEIN P"/>
    <property type="match status" value="1"/>
</dbReference>
<dbReference type="RefSeq" id="WP_078718318.1">
    <property type="nucleotide sequence ID" value="NZ_FUYC01000029.1"/>
</dbReference>
<dbReference type="GO" id="GO:0008233">
    <property type="term" value="F:peptidase activity"/>
    <property type="evidence" value="ECO:0007669"/>
    <property type="project" value="UniProtKB-KW"/>
</dbReference>
<dbReference type="STRING" id="1121449.SAMN02745704_02777"/>
<dbReference type="AlphaFoldDB" id="A0A1T4Y513"/>
<evidence type="ECO:0000313" key="4">
    <source>
        <dbReference type="EMBL" id="SKA96820.1"/>
    </source>
</evidence>
<accession>A0A1T4Y513</accession>
<evidence type="ECO:0000256" key="2">
    <source>
        <dbReference type="ARBA" id="ARBA00022801"/>
    </source>
</evidence>
<dbReference type="InterPro" id="IPR051454">
    <property type="entry name" value="RNA/ubiquinone_mod_enzymes"/>
</dbReference>
<dbReference type="GO" id="GO:0006508">
    <property type="term" value="P:proteolysis"/>
    <property type="evidence" value="ECO:0007669"/>
    <property type="project" value="UniProtKB-KW"/>
</dbReference>
<dbReference type="EMBL" id="FUYC01000029">
    <property type="protein sequence ID" value="SKA96820.1"/>
    <property type="molecule type" value="Genomic_DNA"/>
</dbReference>
<dbReference type="InterPro" id="IPR001539">
    <property type="entry name" value="Peptidase_U32"/>
</dbReference>
<protein>
    <submittedName>
        <fullName evidence="4">Putative protease</fullName>
    </submittedName>
</protein>
<dbReference type="Pfam" id="PF01136">
    <property type="entry name" value="Peptidase_U32"/>
    <property type="match status" value="1"/>
</dbReference>
<evidence type="ECO:0000313" key="5">
    <source>
        <dbReference type="Proteomes" id="UP000190027"/>
    </source>
</evidence>
<dbReference type="OrthoDB" id="9807498at2"/>